<dbReference type="HOGENOM" id="CLU_075752_0_0_6"/>
<feature type="domain" description="IrrE N-terminal-like" evidence="1">
    <location>
        <begin position="31"/>
        <end position="154"/>
    </location>
</feature>
<keyword evidence="3" id="KW-1185">Reference proteome</keyword>
<dbReference type="PANTHER" id="PTHR43236:SF1">
    <property type="entry name" value="BLL7220 PROTEIN"/>
    <property type="match status" value="1"/>
</dbReference>
<dbReference type="PANTHER" id="PTHR43236">
    <property type="entry name" value="ANTITOXIN HIGA1"/>
    <property type="match status" value="1"/>
</dbReference>
<dbReference type="Gene3D" id="1.10.10.2910">
    <property type="match status" value="1"/>
</dbReference>
<dbReference type="EMBL" id="CP000282">
    <property type="protein sequence ID" value="ABD79468.1"/>
    <property type="molecule type" value="Genomic_DNA"/>
</dbReference>
<evidence type="ECO:0000313" key="2">
    <source>
        <dbReference type="EMBL" id="ABD79468.1"/>
    </source>
</evidence>
<accession>Q21PB1</accession>
<protein>
    <recommendedName>
        <fullName evidence="1">IrrE N-terminal-like domain-containing protein</fullName>
    </recommendedName>
</protein>
<dbReference type="STRING" id="203122.Sde_0204"/>
<name>Q21PB1_SACD2</name>
<organism evidence="2 3">
    <name type="scientific">Saccharophagus degradans (strain 2-40 / ATCC 43961 / DSM 17024)</name>
    <dbReference type="NCBI Taxonomy" id="203122"/>
    <lineage>
        <taxon>Bacteria</taxon>
        <taxon>Pseudomonadati</taxon>
        <taxon>Pseudomonadota</taxon>
        <taxon>Gammaproteobacteria</taxon>
        <taxon>Cellvibrionales</taxon>
        <taxon>Cellvibrionaceae</taxon>
        <taxon>Saccharophagus</taxon>
    </lineage>
</organism>
<dbReference type="InterPro" id="IPR010359">
    <property type="entry name" value="IrrE_HExxH"/>
</dbReference>
<dbReference type="Proteomes" id="UP000001947">
    <property type="component" value="Chromosome"/>
</dbReference>
<reference evidence="2 3" key="1">
    <citation type="journal article" date="2008" name="PLoS Genet.">
        <title>Complete genome sequence of the complex carbohydrate-degrading marine bacterium, Saccharophagus degradans strain 2-40 T.</title>
        <authorList>
            <person name="Weiner R.M."/>
            <person name="Taylor L.E.II."/>
            <person name="Henrissat B."/>
            <person name="Hauser L."/>
            <person name="Land M."/>
            <person name="Coutinho P.M."/>
            <person name="Rancurel C."/>
            <person name="Saunders E.H."/>
            <person name="Longmire A.G."/>
            <person name="Zhang H."/>
            <person name="Bayer E.A."/>
            <person name="Gilbert H.J."/>
            <person name="Larimer F."/>
            <person name="Zhulin I.B."/>
            <person name="Ekborg N.A."/>
            <person name="Lamed R."/>
            <person name="Richardson P.M."/>
            <person name="Borovok I."/>
            <person name="Hutcheson S."/>
        </authorList>
    </citation>
    <scope>NUCLEOTIDE SEQUENCE [LARGE SCALE GENOMIC DNA]</scope>
    <source>
        <strain evidence="3">2-40 / ATCC 43961 / DSM 17024</strain>
    </source>
</reference>
<dbReference type="eggNOG" id="COG2856">
    <property type="taxonomic scope" value="Bacteria"/>
</dbReference>
<dbReference type="RefSeq" id="WP_011466692.1">
    <property type="nucleotide sequence ID" value="NC_007912.1"/>
</dbReference>
<evidence type="ECO:0000259" key="1">
    <source>
        <dbReference type="Pfam" id="PF06114"/>
    </source>
</evidence>
<dbReference type="KEGG" id="sde:Sde_0204"/>
<evidence type="ECO:0000313" key="3">
    <source>
        <dbReference type="Proteomes" id="UP000001947"/>
    </source>
</evidence>
<dbReference type="GeneID" id="98611911"/>
<proteinExistence type="predicted"/>
<dbReference type="OrthoDB" id="9794834at2"/>
<dbReference type="Pfam" id="PF06114">
    <property type="entry name" value="Peptidase_M78"/>
    <property type="match status" value="1"/>
</dbReference>
<dbReference type="InterPro" id="IPR052345">
    <property type="entry name" value="Rad_response_metalloprotease"/>
</dbReference>
<gene>
    <name evidence="2" type="ordered locus">Sde_0204</name>
</gene>
<sequence length="246" mass="27457">MAWVKSPTSVLRDIGISQPHEIDLDFIAYTLNAEVIYEPLQGYEANIFGSKDKAVITVNSGTQVSRQRFSLAHEIGHWTNDRGKNLSIECSTGDINQKQNGKGLTAHQAREARANVFASHLMMPEFMMVDIANMPVNMDTVRLIASTYNTSLVSSAGRLIELTKKPAMVALWSHNGNRRWFDRSTSLSDSVWPLQSIPHPHQAFIESNNTIVSDSKWIDPRSAKGEPLTESVFDNGFDVISLLSWP</sequence>
<dbReference type="AlphaFoldDB" id="Q21PB1"/>